<keyword evidence="5" id="KW-1185">Reference proteome</keyword>
<dbReference type="InterPro" id="IPR032109">
    <property type="entry name" value="Big_3_5"/>
</dbReference>
<dbReference type="Pfam" id="PF16640">
    <property type="entry name" value="Big_3_5"/>
    <property type="match status" value="3"/>
</dbReference>
<evidence type="ECO:0000313" key="4">
    <source>
        <dbReference type="EMBL" id="UOQ57054.1"/>
    </source>
</evidence>
<evidence type="ECO:0000313" key="5">
    <source>
        <dbReference type="Proteomes" id="UP000831786"/>
    </source>
</evidence>
<keyword evidence="2" id="KW-1133">Transmembrane helix</keyword>
<protein>
    <submittedName>
        <fullName evidence="4">Ig-like domain-containing protein</fullName>
    </submittedName>
</protein>
<name>A0ABY4FLA5_9MICO</name>
<keyword evidence="2" id="KW-0812">Transmembrane</keyword>
<dbReference type="EMBL" id="CP095045">
    <property type="protein sequence ID" value="UOQ57054.1"/>
    <property type="molecule type" value="Genomic_DNA"/>
</dbReference>
<feature type="domain" description="Bacterial Ig-like" evidence="3">
    <location>
        <begin position="172"/>
        <end position="259"/>
    </location>
</feature>
<dbReference type="RefSeq" id="WP_244727643.1">
    <property type="nucleotide sequence ID" value="NZ_CP095045.1"/>
</dbReference>
<keyword evidence="2" id="KW-0472">Membrane</keyword>
<organism evidence="4 5">
    <name type="scientific">Leucobacter allii</name>
    <dbReference type="NCBI Taxonomy" id="2932247"/>
    <lineage>
        <taxon>Bacteria</taxon>
        <taxon>Bacillati</taxon>
        <taxon>Actinomycetota</taxon>
        <taxon>Actinomycetes</taxon>
        <taxon>Micrococcales</taxon>
        <taxon>Microbacteriaceae</taxon>
        <taxon>Leucobacter</taxon>
    </lineage>
</organism>
<sequence>MRVVDDAGTVLFATDSAQPLSTVPGLSSSTAYSALPQYNPLRFSVVSASGNGFPEQLVWEATGSCSGLPDADLPPSATPMTFGAELGSPLSDTLARFVTDPEGADLDFSVSEAPTLGALELASDGAFTYTPQRVGSDFAIVTVTDPGHHANVIDVEVTFATTESSTVQLRPSAESIAFGDPLSLHAELVAETSDADLSGSIAFTADGVTIGTASVDPATGTAALQGVALALGAHELGARFTGNSTTRHSEAAPVTVTVSPAATATSLSVSPDRITVGETATLTAEVSGTAPSGEVEFFDGATSLGTAPVAAGSAALAVSAFAVGAHELTAVYGGDAVHAASTSEPVVLGVERIATATELAIPAGPLAAGDPAHLRATVLTDPAGDAASGEVEFFAGGVPLGTAELADGVATLEVTTLAAGSHEITAAYAGDATHASSTSAVAVLEISPAPRTEPPGPVDPPKQQPSSPAPQAPAAPALAATGSAPLGSAAGAAILLAAAGALLLGRRGARARSRSGGA</sequence>
<reference evidence="4 5" key="1">
    <citation type="submission" date="2022-04" db="EMBL/GenBank/DDBJ databases">
        <title>Leucobacter sp. isolated from rhizosphere of garlic.</title>
        <authorList>
            <person name="Won M."/>
            <person name="Lee C.-M."/>
            <person name="Woen H.-Y."/>
            <person name="Kwon S.-W."/>
        </authorList>
    </citation>
    <scope>NUCLEOTIDE SEQUENCE [LARGE SCALE GENOMIC DNA]</scope>
    <source>
        <strain evidence="4 5">H21R-40</strain>
    </source>
</reference>
<feature type="domain" description="Bacterial Ig-like" evidence="3">
    <location>
        <begin position="365"/>
        <end position="443"/>
    </location>
</feature>
<feature type="domain" description="Bacterial Ig-like" evidence="3">
    <location>
        <begin position="267"/>
        <end position="350"/>
    </location>
</feature>
<evidence type="ECO:0000256" key="2">
    <source>
        <dbReference type="SAM" id="Phobius"/>
    </source>
</evidence>
<feature type="region of interest" description="Disordered" evidence="1">
    <location>
        <begin position="448"/>
        <end position="478"/>
    </location>
</feature>
<proteinExistence type="predicted"/>
<evidence type="ECO:0000259" key="3">
    <source>
        <dbReference type="Pfam" id="PF16640"/>
    </source>
</evidence>
<gene>
    <name evidence="4" type="ORF">MUN78_15545</name>
</gene>
<dbReference type="Gene3D" id="2.60.40.10">
    <property type="entry name" value="Immunoglobulins"/>
    <property type="match status" value="3"/>
</dbReference>
<dbReference type="Proteomes" id="UP000831786">
    <property type="component" value="Chromosome"/>
</dbReference>
<feature type="compositionally biased region" description="Pro residues" evidence="1">
    <location>
        <begin position="451"/>
        <end position="473"/>
    </location>
</feature>
<feature type="transmembrane region" description="Helical" evidence="2">
    <location>
        <begin position="486"/>
        <end position="505"/>
    </location>
</feature>
<dbReference type="InterPro" id="IPR013783">
    <property type="entry name" value="Ig-like_fold"/>
</dbReference>
<accession>A0ABY4FLA5</accession>
<evidence type="ECO:0000256" key="1">
    <source>
        <dbReference type="SAM" id="MobiDB-lite"/>
    </source>
</evidence>